<proteinExistence type="predicted"/>
<evidence type="ECO:0000256" key="8">
    <source>
        <dbReference type="ARBA" id="ARBA00048679"/>
    </source>
</evidence>
<dbReference type="InterPro" id="IPR017441">
    <property type="entry name" value="Protein_kinase_ATP_BS"/>
</dbReference>
<keyword evidence="12" id="KW-1185">Reference proteome</keyword>
<evidence type="ECO:0000313" key="11">
    <source>
        <dbReference type="EMBL" id="PGH04947.1"/>
    </source>
</evidence>
<evidence type="ECO:0000256" key="4">
    <source>
        <dbReference type="ARBA" id="ARBA00022741"/>
    </source>
</evidence>
<dbReference type="GO" id="GO:0000245">
    <property type="term" value="P:spliceosomal complex assembly"/>
    <property type="evidence" value="ECO:0007669"/>
    <property type="project" value="TreeGrafter"/>
</dbReference>
<sequence>MACCSKRATSFIPAFLPSKPLQLSTPLSRPPPICRARRVELSFSSSYSSTTISRGAEDGGEHRVAHMYNWIDGAEALEKYKPGGYHPIMIGDMLHGRYRIVDKLGFGGYSTVWLAQDTHPKHHYDYVAVKVGIANSLPHETEILRALAAPLPLSSSLYPGRDSIPCILDEFKLQGPNGTHLCYTMPPARCNLREVSFSRLFPLEVTRALSGGLTLAVAYMHSRGYAHGDIHLRNILVKLPSSFNQLSIEQLYDEYGKPETVPIAQQNGKPLPPIVPAKAVIPLYLGKNAEEFSLPDAQVLLSDFGEAFAPALEARRREDCHTPLAMRPPEARFEPQAPLSFSADIWSLAIAIWEILGMKAIFSSEFATADDITSQQIDVLGPMPLSWWERWDERSQFFYQDGRPKGCRDVWYPIDEAFEEGVQQYRRKRGVGEFGQEETAALLELMCQMLAFRPEERPTAEEVLKSEWMVKWVLPDFKRSLQMGQALQGGEEKA</sequence>
<keyword evidence="3" id="KW-0808">Transferase</keyword>
<dbReference type="Gene3D" id="1.10.510.10">
    <property type="entry name" value="Transferase(Phosphotransferase) domain 1"/>
    <property type="match status" value="1"/>
</dbReference>
<accession>A0A2B7X8A6</accession>
<comment type="caution">
    <text evidence="11">The sequence shown here is derived from an EMBL/GenBank/DDBJ whole genome shotgun (WGS) entry which is preliminary data.</text>
</comment>
<dbReference type="Gene3D" id="3.30.200.20">
    <property type="entry name" value="Phosphorylase Kinase, domain 1"/>
    <property type="match status" value="1"/>
</dbReference>
<dbReference type="PROSITE" id="PS00107">
    <property type="entry name" value="PROTEIN_KINASE_ATP"/>
    <property type="match status" value="1"/>
</dbReference>
<keyword evidence="2" id="KW-0723">Serine/threonine-protein kinase</keyword>
<dbReference type="Proteomes" id="UP000224080">
    <property type="component" value="Unassembled WGS sequence"/>
</dbReference>
<keyword evidence="4 9" id="KW-0547">Nucleotide-binding</keyword>
<dbReference type="OrthoDB" id="4206417at2759"/>
<dbReference type="PANTHER" id="PTHR47634">
    <property type="entry name" value="PROTEIN KINASE DOMAIN-CONTAINING PROTEIN-RELATED"/>
    <property type="match status" value="1"/>
</dbReference>
<evidence type="ECO:0000256" key="1">
    <source>
        <dbReference type="ARBA" id="ARBA00012513"/>
    </source>
</evidence>
<dbReference type="GO" id="GO:0005737">
    <property type="term" value="C:cytoplasm"/>
    <property type="evidence" value="ECO:0007669"/>
    <property type="project" value="TreeGrafter"/>
</dbReference>
<dbReference type="Pfam" id="PF00069">
    <property type="entry name" value="Pkinase"/>
    <property type="match status" value="1"/>
</dbReference>
<evidence type="ECO:0000313" key="12">
    <source>
        <dbReference type="Proteomes" id="UP000224080"/>
    </source>
</evidence>
<evidence type="ECO:0000256" key="9">
    <source>
        <dbReference type="PROSITE-ProRule" id="PRU10141"/>
    </source>
</evidence>
<feature type="binding site" evidence="9">
    <location>
        <position position="130"/>
    </location>
    <ligand>
        <name>ATP</name>
        <dbReference type="ChEBI" id="CHEBI:30616"/>
    </ligand>
</feature>
<dbReference type="PANTHER" id="PTHR47634:SF9">
    <property type="entry name" value="PROTEIN KINASE DOMAIN-CONTAINING PROTEIN-RELATED"/>
    <property type="match status" value="1"/>
</dbReference>
<keyword evidence="6 9" id="KW-0067">ATP-binding</keyword>
<dbReference type="InterPro" id="IPR051334">
    <property type="entry name" value="SRPK"/>
</dbReference>
<evidence type="ECO:0000256" key="6">
    <source>
        <dbReference type="ARBA" id="ARBA00022840"/>
    </source>
</evidence>
<dbReference type="InterPro" id="IPR000719">
    <property type="entry name" value="Prot_kinase_dom"/>
</dbReference>
<dbReference type="EC" id="2.7.11.1" evidence="1"/>
<evidence type="ECO:0000256" key="5">
    <source>
        <dbReference type="ARBA" id="ARBA00022777"/>
    </source>
</evidence>
<evidence type="ECO:0000256" key="2">
    <source>
        <dbReference type="ARBA" id="ARBA00022527"/>
    </source>
</evidence>
<dbReference type="EMBL" id="PDNC01000034">
    <property type="protein sequence ID" value="PGH04947.1"/>
    <property type="molecule type" value="Genomic_DNA"/>
</dbReference>
<dbReference type="GO" id="GO:0005524">
    <property type="term" value="F:ATP binding"/>
    <property type="evidence" value="ECO:0007669"/>
    <property type="project" value="UniProtKB-UniRule"/>
</dbReference>
<reference evidence="11 12" key="1">
    <citation type="submission" date="2017-10" db="EMBL/GenBank/DDBJ databases">
        <title>Comparative genomics in systemic dimorphic fungi from Ajellomycetaceae.</title>
        <authorList>
            <person name="Munoz J.F."/>
            <person name="Mcewen J.G."/>
            <person name="Clay O.K."/>
            <person name="Cuomo C.A."/>
        </authorList>
    </citation>
    <scope>NUCLEOTIDE SEQUENCE [LARGE SCALE GENOMIC DNA]</scope>
    <source>
        <strain evidence="11 12">UAMH130</strain>
    </source>
</reference>
<comment type="catalytic activity">
    <reaction evidence="7">
        <text>L-threonyl-[protein] + ATP = O-phospho-L-threonyl-[protein] + ADP + H(+)</text>
        <dbReference type="Rhea" id="RHEA:46608"/>
        <dbReference type="Rhea" id="RHEA-COMP:11060"/>
        <dbReference type="Rhea" id="RHEA-COMP:11605"/>
        <dbReference type="ChEBI" id="CHEBI:15378"/>
        <dbReference type="ChEBI" id="CHEBI:30013"/>
        <dbReference type="ChEBI" id="CHEBI:30616"/>
        <dbReference type="ChEBI" id="CHEBI:61977"/>
        <dbReference type="ChEBI" id="CHEBI:456216"/>
        <dbReference type="EC" id="2.7.11.1"/>
    </reaction>
</comment>
<dbReference type="SUPFAM" id="SSF56112">
    <property type="entry name" value="Protein kinase-like (PK-like)"/>
    <property type="match status" value="1"/>
</dbReference>
<dbReference type="PROSITE" id="PS50011">
    <property type="entry name" value="PROTEIN_KINASE_DOM"/>
    <property type="match status" value="1"/>
</dbReference>
<evidence type="ECO:0000256" key="3">
    <source>
        <dbReference type="ARBA" id="ARBA00022679"/>
    </source>
</evidence>
<comment type="catalytic activity">
    <reaction evidence="8">
        <text>L-seryl-[protein] + ATP = O-phospho-L-seryl-[protein] + ADP + H(+)</text>
        <dbReference type="Rhea" id="RHEA:17989"/>
        <dbReference type="Rhea" id="RHEA-COMP:9863"/>
        <dbReference type="Rhea" id="RHEA-COMP:11604"/>
        <dbReference type="ChEBI" id="CHEBI:15378"/>
        <dbReference type="ChEBI" id="CHEBI:29999"/>
        <dbReference type="ChEBI" id="CHEBI:30616"/>
        <dbReference type="ChEBI" id="CHEBI:83421"/>
        <dbReference type="ChEBI" id="CHEBI:456216"/>
        <dbReference type="EC" id="2.7.11.1"/>
    </reaction>
</comment>
<keyword evidence="5 11" id="KW-0418">Kinase</keyword>
<dbReference type="GO" id="GO:0005634">
    <property type="term" value="C:nucleus"/>
    <property type="evidence" value="ECO:0007669"/>
    <property type="project" value="TreeGrafter"/>
</dbReference>
<dbReference type="GO" id="GO:0050684">
    <property type="term" value="P:regulation of mRNA processing"/>
    <property type="evidence" value="ECO:0007669"/>
    <property type="project" value="TreeGrafter"/>
</dbReference>
<dbReference type="GO" id="GO:0004674">
    <property type="term" value="F:protein serine/threonine kinase activity"/>
    <property type="evidence" value="ECO:0007669"/>
    <property type="project" value="UniProtKB-KW"/>
</dbReference>
<organism evidence="11 12">
    <name type="scientific">Blastomyces parvus</name>
    <dbReference type="NCBI Taxonomy" id="2060905"/>
    <lineage>
        <taxon>Eukaryota</taxon>
        <taxon>Fungi</taxon>
        <taxon>Dikarya</taxon>
        <taxon>Ascomycota</taxon>
        <taxon>Pezizomycotina</taxon>
        <taxon>Eurotiomycetes</taxon>
        <taxon>Eurotiomycetidae</taxon>
        <taxon>Onygenales</taxon>
        <taxon>Ajellomycetaceae</taxon>
        <taxon>Blastomyces</taxon>
    </lineage>
</organism>
<dbReference type="AlphaFoldDB" id="A0A2B7X8A6"/>
<evidence type="ECO:0000256" key="7">
    <source>
        <dbReference type="ARBA" id="ARBA00047899"/>
    </source>
</evidence>
<evidence type="ECO:0000259" key="10">
    <source>
        <dbReference type="PROSITE" id="PS50011"/>
    </source>
</evidence>
<dbReference type="SMART" id="SM00220">
    <property type="entry name" value="S_TKc"/>
    <property type="match status" value="1"/>
</dbReference>
<dbReference type="STRING" id="2060905.A0A2B7X8A6"/>
<dbReference type="InterPro" id="IPR011009">
    <property type="entry name" value="Kinase-like_dom_sf"/>
</dbReference>
<gene>
    <name evidence="11" type="ORF">GX51_03246</name>
</gene>
<name>A0A2B7X8A6_9EURO</name>
<feature type="domain" description="Protein kinase" evidence="10">
    <location>
        <begin position="98"/>
        <end position="469"/>
    </location>
</feature>
<protein>
    <recommendedName>
        <fullName evidence="1">non-specific serine/threonine protein kinase</fullName>
        <ecNumber evidence="1">2.7.11.1</ecNumber>
    </recommendedName>
</protein>